<evidence type="ECO:0000313" key="1">
    <source>
        <dbReference type="EMBL" id="QDS71791.1"/>
    </source>
</evidence>
<dbReference type="AlphaFoldDB" id="A0A517L844"/>
<accession>A0A517L844</accession>
<dbReference type="InterPro" id="IPR038883">
    <property type="entry name" value="AN11006-like"/>
</dbReference>
<gene>
    <name evidence="1" type="ORF">FKW77_009407</name>
</gene>
<dbReference type="OrthoDB" id="5413827at2759"/>
<dbReference type="PANTHER" id="PTHR42085">
    <property type="entry name" value="F-BOX DOMAIN-CONTAINING PROTEIN"/>
    <property type="match status" value="1"/>
</dbReference>
<organism evidence="1 2">
    <name type="scientific">Venturia effusa</name>
    <dbReference type="NCBI Taxonomy" id="50376"/>
    <lineage>
        <taxon>Eukaryota</taxon>
        <taxon>Fungi</taxon>
        <taxon>Dikarya</taxon>
        <taxon>Ascomycota</taxon>
        <taxon>Pezizomycotina</taxon>
        <taxon>Dothideomycetes</taxon>
        <taxon>Pleosporomycetidae</taxon>
        <taxon>Venturiales</taxon>
        <taxon>Venturiaceae</taxon>
        <taxon>Venturia</taxon>
    </lineage>
</organism>
<proteinExistence type="predicted"/>
<protein>
    <submittedName>
        <fullName evidence="1">Uncharacterized protein</fullName>
    </submittedName>
</protein>
<dbReference type="PANTHER" id="PTHR42085:SF1">
    <property type="entry name" value="F-BOX DOMAIN-CONTAINING PROTEIN"/>
    <property type="match status" value="1"/>
</dbReference>
<name>A0A517L844_9PEZI</name>
<evidence type="ECO:0000313" key="2">
    <source>
        <dbReference type="Proteomes" id="UP000316270"/>
    </source>
</evidence>
<keyword evidence="2" id="KW-1185">Reference proteome</keyword>
<dbReference type="EMBL" id="CP042190">
    <property type="protein sequence ID" value="QDS71791.1"/>
    <property type="molecule type" value="Genomic_DNA"/>
</dbReference>
<dbReference type="Proteomes" id="UP000316270">
    <property type="component" value="Chromosome 6"/>
</dbReference>
<reference evidence="1 2" key="1">
    <citation type="submission" date="2019-07" db="EMBL/GenBank/DDBJ databases">
        <title>Finished genome of Venturia effusa.</title>
        <authorList>
            <person name="Young C.A."/>
            <person name="Cox M.P."/>
            <person name="Ganley A.R.D."/>
            <person name="David W.J."/>
        </authorList>
    </citation>
    <scope>NUCLEOTIDE SEQUENCE [LARGE SCALE GENOMIC DNA]</scope>
    <source>
        <strain evidence="2">albino</strain>
    </source>
</reference>
<sequence>MTRTRVMRGTAGLINTDSYETQGHTETMKMSDPNEDTNQIQSPFLRIPRELRDKIYRNILKETGSNLIESNYDDDEYPFSRYHGCNNVVDTQILATNNQIFHEAGNILYKENTFVVILATHHDCSPTTWSRIEVLQRARAANLKVRMSCHQFFRNGVYIFASRVKLLVQLEEPKSLEVIVELPVAHLVDHDLSCVRFDTLKPLKSLKVSKKISLRATLCDPDDYEFYEEKVAELEKFEEDWRKRCNLA</sequence>